<feature type="transmembrane region" description="Helical" evidence="1">
    <location>
        <begin position="172"/>
        <end position="195"/>
    </location>
</feature>
<feature type="transmembrane region" description="Helical" evidence="1">
    <location>
        <begin position="55"/>
        <end position="74"/>
    </location>
</feature>
<feature type="transmembrane region" description="Helical" evidence="1">
    <location>
        <begin position="132"/>
        <end position="152"/>
    </location>
</feature>
<keyword evidence="1" id="KW-1133">Transmembrane helix</keyword>
<comment type="caution">
    <text evidence="3">The sequence shown here is derived from an EMBL/GenBank/DDBJ whole genome shotgun (WGS) entry which is preliminary data.</text>
</comment>
<dbReference type="PANTHER" id="PTHR40465:SF1">
    <property type="entry name" value="DUF6534 DOMAIN-CONTAINING PROTEIN"/>
    <property type="match status" value="1"/>
</dbReference>
<accession>A0A9P3G7A4</accession>
<feature type="domain" description="DUF6534" evidence="2">
    <location>
        <begin position="180"/>
        <end position="264"/>
    </location>
</feature>
<evidence type="ECO:0000313" key="3">
    <source>
        <dbReference type="EMBL" id="GJE90592.1"/>
    </source>
</evidence>
<gene>
    <name evidence="3" type="ORF">PsYK624_067360</name>
</gene>
<sequence>MSTSPVADLPVGLSIDPFLGPFLIGTVVTSILFGILCLQVHIYTRRANKTRAFRSSGWIVPLICLFVNALNLFAETWSCYHFLVTCFGNLGRGIFGVAPWSFIANIVLTGLSNSIVQSWFLWRIWFRSGKHVVLVGLLGFGIIVTFGLMLALGSKTATVHELRELPSIGWLFYVSLAFDAVTNLGITIALSAYLSRTRRSPLYGWDYVISAPVIYMSNTGVLCFIVILLTFLMRLVRKDDYIFFGIFLPYSTLYANGLLGYMNSIYDDSGRASARPSLCLGSRSANGINSLAIHADMQRALDAAESPATMDIPLSVHVEKIVDKDSMLL</sequence>
<proteinExistence type="predicted"/>
<evidence type="ECO:0000259" key="2">
    <source>
        <dbReference type="Pfam" id="PF20152"/>
    </source>
</evidence>
<reference evidence="3 4" key="1">
    <citation type="submission" date="2021-08" db="EMBL/GenBank/DDBJ databases">
        <title>Draft Genome Sequence of Phanerochaete sordida strain YK-624.</title>
        <authorList>
            <person name="Mori T."/>
            <person name="Dohra H."/>
            <person name="Suzuki T."/>
            <person name="Kawagishi H."/>
            <person name="Hirai H."/>
        </authorList>
    </citation>
    <scope>NUCLEOTIDE SEQUENCE [LARGE SCALE GENOMIC DNA]</scope>
    <source>
        <strain evidence="3 4">YK-624</strain>
    </source>
</reference>
<evidence type="ECO:0000256" key="1">
    <source>
        <dbReference type="SAM" id="Phobius"/>
    </source>
</evidence>
<dbReference type="EMBL" id="BPQB01000017">
    <property type="protein sequence ID" value="GJE90592.1"/>
    <property type="molecule type" value="Genomic_DNA"/>
</dbReference>
<evidence type="ECO:0000313" key="4">
    <source>
        <dbReference type="Proteomes" id="UP000703269"/>
    </source>
</evidence>
<dbReference type="InterPro" id="IPR045339">
    <property type="entry name" value="DUF6534"/>
</dbReference>
<keyword evidence="1" id="KW-0472">Membrane</keyword>
<feature type="transmembrane region" description="Helical" evidence="1">
    <location>
        <begin position="94"/>
        <end position="120"/>
    </location>
</feature>
<feature type="transmembrane region" description="Helical" evidence="1">
    <location>
        <begin position="207"/>
        <end position="235"/>
    </location>
</feature>
<dbReference type="AlphaFoldDB" id="A0A9P3G7A4"/>
<dbReference type="Pfam" id="PF20152">
    <property type="entry name" value="DUF6534"/>
    <property type="match status" value="1"/>
</dbReference>
<dbReference type="PANTHER" id="PTHR40465">
    <property type="entry name" value="CHROMOSOME 1, WHOLE GENOME SHOTGUN SEQUENCE"/>
    <property type="match status" value="1"/>
</dbReference>
<feature type="transmembrane region" description="Helical" evidence="1">
    <location>
        <begin position="241"/>
        <end position="261"/>
    </location>
</feature>
<name>A0A9P3G7A4_9APHY</name>
<feature type="transmembrane region" description="Helical" evidence="1">
    <location>
        <begin position="20"/>
        <end position="43"/>
    </location>
</feature>
<organism evidence="3 4">
    <name type="scientific">Phanerochaete sordida</name>
    <dbReference type="NCBI Taxonomy" id="48140"/>
    <lineage>
        <taxon>Eukaryota</taxon>
        <taxon>Fungi</taxon>
        <taxon>Dikarya</taxon>
        <taxon>Basidiomycota</taxon>
        <taxon>Agaricomycotina</taxon>
        <taxon>Agaricomycetes</taxon>
        <taxon>Polyporales</taxon>
        <taxon>Phanerochaetaceae</taxon>
        <taxon>Phanerochaete</taxon>
    </lineage>
</organism>
<dbReference type="OrthoDB" id="2535105at2759"/>
<keyword evidence="4" id="KW-1185">Reference proteome</keyword>
<dbReference type="Proteomes" id="UP000703269">
    <property type="component" value="Unassembled WGS sequence"/>
</dbReference>
<keyword evidence="1" id="KW-0812">Transmembrane</keyword>
<protein>
    <recommendedName>
        <fullName evidence="2">DUF6534 domain-containing protein</fullName>
    </recommendedName>
</protein>